<evidence type="ECO:0000313" key="1">
    <source>
        <dbReference type="EMBL" id="EDZ73557.1"/>
    </source>
</evidence>
<organism evidence="1 2">
    <name type="scientific">Saccharomyces cerevisiae (strain AWRI1631)</name>
    <name type="common">Baker's yeast</name>
    <dbReference type="NCBI Taxonomy" id="545124"/>
    <lineage>
        <taxon>Eukaryota</taxon>
        <taxon>Fungi</taxon>
        <taxon>Dikarya</taxon>
        <taxon>Ascomycota</taxon>
        <taxon>Saccharomycotina</taxon>
        <taxon>Saccharomycetes</taxon>
        <taxon>Saccharomycetales</taxon>
        <taxon>Saccharomycetaceae</taxon>
        <taxon>Saccharomyces</taxon>
    </lineage>
</organism>
<protein>
    <submittedName>
        <fullName evidence="1">Uncharacterized protein</fullName>
    </submittedName>
</protein>
<evidence type="ECO:0000313" key="2">
    <source>
        <dbReference type="Proteomes" id="UP000008988"/>
    </source>
</evidence>
<gene>
    <name evidence="1" type="ORF">AWRI1631_30480</name>
</gene>
<dbReference type="AlphaFoldDB" id="B5VET8"/>
<name>B5VET8_YEAS6</name>
<sequence length="228" mass="25948">MKVDLILSTNCTNFFNRLDDTDFIIDSHHRDETGIWSNGIFQFLQIDKTLIVHIQESDFKSLLHHGPCGFQDTLVFRSSGDDVFLSLLIKSWDTLKNHIIRFGRSRSEYYFLGVGIDHLCYVGSSIFHSSICFPTVRVSVGMRITIKSRIKLQHRIQNPRVCWCSGLHVKIYGTSTKTCVFLISMAHCSATRSYYSIWGGTGCTRTGTSLCLCSSLNIGMRFQREVVV</sequence>
<comment type="caution">
    <text evidence="1">The sequence shown here is derived from an EMBL/GenBank/DDBJ whole genome shotgun (WGS) entry which is preliminary data.</text>
</comment>
<accession>B5VET8</accession>
<dbReference type="EMBL" id="ABSV01000225">
    <property type="protein sequence ID" value="EDZ73557.1"/>
    <property type="molecule type" value="Genomic_DNA"/>
</dbReference>
<dbReference type="Proteomes" id="UP000008988">
    <property type="component" value="Unassembled WGS sequence"/>
</dbReference>
<proteinExistence type="predicted"/>
<reference evidence="1 2" key="1">
    <citation type="journal article" date="2008" name="FEMS Yeast Res.">
        <title>Comparative genome analysis of a Saccharomyces cerevisiae wine strain.</title>
        <authorList>
            <person name="Borneman A.R."/>
            <person name="Forgan A.H."/>
            <person name="Pretorius I.S."/>
            <person name="Chambers P.J."/>
        </authorList>
    </citation>
    <scope>NUCLEOTIDE SEQUENCE [LARGE SCALE GENOMIC DNA]</scope>
    <source>
        <strain evidence="1 2">AWRI1631</strain>
    </source>
</reference>